<dbReference type="Pfam" id="PF04389">
    <property type="entry name" value="Peptidase_M28"/>
    <property type="match status" value="1"/>
</dbReference>
<evidence type="ECO:0000313" key="2">
    <source>
        <dbReference type="EMBL" id="SVA05405.1"/>
    </source>
</evidence>
<dbReference type="InterPro" id="IPR039373">
    <property type="entry name" value="Peptidase_M28B"/>
</dbReference>
<evidence type="ECO:0000259" key="1">
    <source>
        <dbReference type="Pfam" id="PF04389"/>
    </source>
</evidence>
<organism evidence="2">
    <name type="scientific">marine metagenome</name>
    <dbReference type="NCBI Taxonomy" id="408172"/>
    <lineage>
        <taxon>unclassified sequences</taxon>
        <taxon>metagenomes</taxon>
        <taxon>ecological metagenomes</taxon>
    </lineage>
</organism>
<dbReference type="SUPFAM" id="SSF53187">
    <property type="entry name" value="Zn-dependent exopeptidases"/>
    <property type="match status" value="1"/>
</dbReference>
<protein>
    <recommendedName>
        <fullName evidence="1">Peptidase M28 domain-containing protein</fullName>
    </recommendedName>
</protein>
<sequence>MGQIHQFVGTRVVCVLVTATLLVTVAGLASSQTLTADAPWFGVPMPPALEPHAPPVILGTRGVVPAVVPLGDGEHPELTGASIRADLETIVRFSRTSRDRREIGAGQLWGRITGFRSGAETVAWAVREFRGAGIVDTRLQRFEQDADASFWLPLSWNVSLIADPAFGSGSADVALTTAMPLAPSQLPVGGVTAPLVHVGGSSAAELAQIVVDGAVAVQHVTPRAHTVFERDPTVPRARALFERGALAVINVVEHPGNVRARDFSNCGGPCFNLGGRDGLFLETVMDRASEAGVLDRMRVQLTLDVDSRSGLSGQNGVAIIPGTEQPEEMIIVNAHADAWFDGAGDNGDGLAVLVALAKHFAEPQDRPRRTFVFVVSAGHHSPGLHGPRNFVTMNPELAQRAVLVLNIEHVAQRNLSLARSLAEDGYREFVADATEAPIVAGVSNGAPFLEGLFATGVSRYGVNFVSGPSTMASGEGGGYRSLDVAIVTTMQAPPLYHTSGEVLEVISTPGLERMARFLTFFLTEIDRSTREALNP</sequence>
<dbReference type="InterPro" id="IPR007484">
    <property type="entry name" value="Peptidase_M28"/>
</dbReference>
<dbReference type="Gene3D" id="3.40.630.10">
    <property type="entry name" value="Zn peptidases"/>
    <property type="match status" value="1"/>
</dbReference>
<feature type="domain" description="Peptidase M28" evidence="1">
    <location>
        <begin position="317"/>
        <end position="516"/>
    </location>
</feature>
<name>A0A381SN11_9ZZZZ</name>
<gene>
    <name evidence="2" type="ORF">METZ01_LOCUS58259</name>
</gene>
<dbReference type="AlphaFoldDB" id="A0A381SN11"/>
<dbReference type="PANTHER" id="PTHR10404:SF46">
    <property type="entry name" value="VACUOLAR PROTEIN SORTING-ASSOCIATED PROTEIN 70"/>
    <property type="match status" value="1"/>
</dbReference>
<dbReference type="PANTHER" id="PTHR10404">
    <property type="entry name" value="N-ACETYLATED-ALPHA-LINKED ACIDIC DIPEPTIDASE"/>
    <property type="match status" value="1"/>
</dbReference>
<proteinExistence type="predicted"/>
<accession>A0A381SN11</accession>
<dbReference type="EMBL" id="UINC01003336">
    <property type="protein sequence ID" value="SVA05405.1"/>
    <property type="molecule type" value="Genomic_DNA"/>
</dbReference>
<reference evidence="2" key="1">
    <citation type="submission" date="2018-05" db="EMBL/GenBank/DDBJ databases">
        <authorList>
            <person name="Lanie J.A."/>
            <person name="Ng W.-L."/>
            <person name="Kazmierczak K.M."/>
            <person name="Andrzejewski T.M."/>
            <person name="Davidsen T.M."/>
            <person name="Wayne K.J."/>
            <person name="Tettelin H."/>
            <person name="Glass J.I."/>
            <person name="Rusch D."/>
            <person name="Podicherti R."/>
            <person name="Tsui H.-C.T."/>
            <person name="Winkler M.E."/>
        </authorList>
    </citation>
    <scope>NUCLEOTIDE SEQUENCE</scope>
</reference>